<gene>
    <name evidence="3" type="primary">LOC107422757</name>
</gene>
<keyword evidence="2" id="KW-1185">Reference proteome</keyword>
<name>A0ABM4A3Q4_ZIZJJ</name>
<organism evidence="2 3">
    <name type="scientific">Ziziphus jujuba</name>
    <name type="common">Chinese jujube</name>
    <name type="synonym">Ziziphus sativa</name>
    <dbReference type="NCBI Taxonomy" id="326968"/>
    <lineage>
        <taxon>Eukaryota</taxon>
        <taxon>Viridiplantae</taxon>
        <taxon>Streptophyta</taxon>
        <taxon>Embryophyta</taxon>
        <taxon>Tracheophyta</taxon>
        <taxon>Spermatophyta</taxon>
        <taxon>Magnoliopsida</taxon>
        <taxon>eudicotyledons</taxon>
        <taxon>Gunneridae</taxon>
        <taxon>Pentapetalae</taxon>
        <taxon>rosids</taxon>
        <taxon>fabids</taxon>
        <taxon>Rosales</taxon>
        <taxon>Rhamnaceae</taxon>
        <taxon>Paliureae</taxon>
        <taxon>Ziziphus</taxon>
    </lineage>
</organism>
<dbReference type="InterPro" id="IPR050942">
    <property type="entry name" value="F-box_BR-signaling"/>
</dbReference>
<dbReference type="Gene3D" id="1.20.1280.50">
    <property type="match status" value="1"/>
</dbReference>
<reference evidence="3" key="1">
    <citation type="submission" date="2025-08" db="UniProtKB">
        <authorList>
            <consortium name="RefSeq"/>
        </authorList>
    </citation>
    <scope>IDENTIFICATION</scope>
    <source>
        <tissue evidence="3">Seedling</tissue>
    </source>
</reference>
<evidence type="ECO:0000313" key="3">
    <source>
        <dbReference type="RefSeq" id="XP_060671356.1"/>
    </source>
</evidence>
<feature type="domain" description="F-box" evidence="1">
    <location>
        <begin position="20"/>
        <end position="61"/>
    </location>
</feature>
<accession>A0ABM4A3Q4</accession>
<dbReference type="Pfam" id="PF03478">
    <property type="entry name" value="Beta-prop_KIB1-4"/>
    <property type="match status" value="1"/>
</dbReference>
<evidence type="ECO:0000313" key="2">
    <source>
        <dbReference type="Proteomes" id="UP001652623"/>
    </source>
</evidence>
<dbReference type="Pfam" id="PF00646">
    <property type="entry name" value="F-box"/>
    <property type="match status" value="1"/>
</dbReference>
<dbReference type="PANTHER" id="PTHR44259:SF114">
    <property type="entry name" value="OS06G0707300 PROTEIN"/>
    <property type="match status" value="1"/>
</dbReference>
<dbReference type="PANTHER" id="PTHR44259">
    <property type="entry name" value="OS07G0183000 PROTEIN-RELATED"/>
    <property type="match status" value="1"/>
</dbReference>
<dbReference type="InterPro" id="IPR001810">
    <property type="entry name" value="F-box_dom"/>
</dbReference>
<sequence length="399" mass="45804">MAKTLSSSTSSALSPNWACLPVDLLELILEKLVFLSDYIRFSAVCKLWNSIVLNDHKENRISLSNHQLPWLLVSSRDEDEDKDEDREERFSLYNFVKAEICNFRLGILHNYLNRRYCGSSHGWMIFLSSSDQLVILNPLSGTTIHPPPFNENHRVAKVILSRNPSLGSFEIIATFYGLTEVAYLKFGDEFWIHSEGNNLAFFIYNFIFYKDHIFGVSHRGRIVSLLVTNGDHNGIQSSKESFSRQIKVRFEDIEPHLEKMWASISFIVETTQNDLLLVHIFENFGHSIYKIYKLIVLSNDQFKRIPMVNLDGHCLFLGKNRPISVLASNCPGCRPNSIYYSYGISRRRSGGAYDMYGVEEFNLEDESVRELHRGIGSKYGGSWIVPTMNAQFEVDKSLV</sequence>
<dbReference type="Proteomes" id="UP001652623">
    <property type="component" value="Chromosome 3"/>
</dbReference>
<protein>
    <submittedName>
        <fullName evidence="3">F-box protein At4g22660</fullName>
    </submittedName>
</protein>
<dbReference type="InterPro" id="IPR036047">
    <property type="entry name" value="F-box-like_dom_sf"/>
</dbReference>
<dbReference type="GeneID" id="107422757"/>
<dbReference type="InterPro" id="IPR005174">
    <property type="entry name" value="KIB1-4_b-propeller"/>
</dbReference>
<proteinExistence type="predicted"/>
<dbReference type="RefSeq" id="XP_060671356.1">
    <property type="nucleotide sequence ID" value="XM_060815373.1"/>
</dbReference>
<evidence type="ECO:0000259" key="1">
    <source>
        <dbReference type="SMART" id="SM00256"/>
    </source>
</evidence>
<dbReference type="SUPFAM" id="SSF81383">
    <property type="entry name" value="F-box domain"/>
    <property type="match status" value="1"/>
</dbReference>
<dbReference type="SMART" id="SM00256">
    <property type="entry name" value="FBOX"/>
    <property type="match status" value="1"/>
</dbReference>